<dbReference type="GeneID" id="24723315"/>
<evidence type="ECO:0000313" key="2">
    <source>
        <dbReference type="Proteomes" id="UP000033014"/>
    </source>
</evidence>
<sequence length="67" mass="8044">MLEPGQTGYVDKVKYCDEFHNGLAQQWKDQVRIRRYDQHWFGNGIIKQLGYVNTETIIVTQRPKYIR</sequence>
<reference evidence="1 2" key="2">
    <citation type="journal article" date="2015" name="Arch. Virol.">
        <title>Complete genome sequence analysis and identification of putative metallo-beta-lactamase and SpoIIIE homologs in Bacillus cereus group phage BCP8-2, a new member of the proposed Bastille-like group.</title>
        <authorList>
            <person name="Asare P.T."/>
            <person name="Bandara N."/>
            <person name="Jeong T.Y."/>
            <person name="Ryu S."/>
            <person name="Klumpp J."/>
            <person name="Kim K.P."/>
        </authorList>
    </citation>
    <scope>NUCLEOTIDE SEQUENCE [LARGE SCALE GENOMIC DNA]</scope>
    <source>
        <strain evidence="1">BCP8-2</strain>
    </source>
</reference>
<dbReference type="KEGG" id="vg:24723315"/>
<reference evidence="2" key="1">
    <citation type="submission" date="2014-01" db="EMBL/GenBank/DDBJ databases">
        <title>Genomic and Proteomic Analysis of Broad Host Range Virulent Bacillus Group Phage BCP8-2 Leading To the Creation of New Genus within Myoviruses.</title>
        <authorList>
            <person name="Bandara N."/>
            <person name="Asare P.T."/>
            <person name="Kim K.P."/>
        </authorList>
    </citation>
    <scope>NUCLEOTIDE SEQUENCE [LARGE SCALE GENOMIC DNA]</scope>
</reference>
<dbReference type="RefSeq" id="YP_009149612.1">
    <property type="nucleotide sequence ID" value="NC_027355.1"/>
</dbReference>
<proteinExistence type="predicted"/>
<keyword evidence="2" id="KW-1185">Reference proteome</keyword>
<accession>A0A0E3D991</accession>
<organism evidence="1 2">
    <name type="scientific">Bacillus phage BCP8-2</name>
    <dbReference type="NCBI Taxonomy" id="1129192"/>
    <lineage>
        <taxon>Viruses</taxon>
        <taxon>Duplodnaviria</taxon>
        <taxon>Heunggongvirae</taxon>
        <taxon>Uroviricota</taxon>
        <taxon>Caudoviricetes</taxon>
        <taxon>Herelleviridae</taxon>
        <taxon>Bastillevirinae</taxon>
        <taxon>Caeruleovirus</taxon>
        <taxon>Caeruleovirus BCP82</taxon>
    </lineage>
</organism>
<gene>
    <name evidence="1" type="ORF">BCP8-2_051</name>
</gene>
<dbReference type="OrthoDB" id="23242at10239"/>
<dbReference type="EMBL" id="KJ081346">
    <property type="protein sequence ID" value="AHJ87089.1"/>
    <property type="molecule type" value="Genomic_DNA"/>
</dbReference>
<protein>
    <submittedName>
        <fullName evidence="1">Uncharacterized protein</fullName>
    </submittedName>
</protein>
<evidence type="ECO:0000313" key="1">
    <source>
        <dbReference type="EMBL" id="AHJ87089.1"/>
    </source>
</evidence>
<dbReference type="Proteomes" id="UP000033014">
    <property type="component" value="Segment"/>
</dbReference>
<name>A0A0E3D991_9CAUD</name>